<dbReference type="RefSeq" id="WP_214159642.1">
    <property type="nucleotide sequence ID" value="NZ_JAHBAY010000015.1"/>
</dbReference>
<dbReference type="Gene3D" id="3.30.70.360">
    <property type="match status" value="1"/>
</dbReference>
<dbReference type="PANTHER" id="PTHR11014">
    <property type="entry name" value="PEPTIDASE M20 FAMILY MEMBER"/>
    <property type="match status" value="1"/>
</dbReference>
<evidence type="ECO:0000259" key="1">
    <source>
        <dbReference type="Pfam" id="PF07687"/>
    </source>
</evidence>
<dbReference type="Pfam" id="PF01546">
    <property type="entry name" value="Peptidase_M20"/>
    <property type="match status" value="1"/>
</dbReference>
<reference evidence="2 3" key="1">
    <citation type="submission" date="2021-05" db="EMBL/GenBank/DDBJ databases">
        <title>Kineosporia and Streptomyces sp. nov. two new marine actinobacteria isolated from Coral.</title>
        <authorList>
            <person name="Buangrab K."/>
            <person name="Sutthacheep M."/>
            <person name="Yeemin T."/>
            <person name="Harunari E."/>
            <person name="Igarashi Y."/>
            <person name="Kanchanasin P."/>
            <person name="Tanasupawat S."/>
            <person name="Phongsopitanun W."/>
        </authorList>
    </citation>
    <scope>NUCLEOTIDE SEQUENCE [LARGE SCALE GENOMIC DNA]</scope>
    <source>
        <strain evidence="2 3">J2-2</strain>
    </source>
</reference>
<evidence type="ECO:0000313" key="2">
    <source>
        <dbReference type="EMBL" id="MBT0773113.1"/>
    </source>
</evidence>
<evidence type="ECO:0000313" key="3">
    <source>
        <dbReference type="Proteomes" id="UP001197247"/>
    </source>
</evidence>
<dbReference type="NCBIfam" id="TIGR01891">
    <property type="entry name" value="amidohydrolases"/>
    <property type="match status" value="1"/>
</dbReference>
<dbReference type="CDD" id="cd03886">
    <property type="entry name" value="M20_Acy1"/>
    <property type="match status" value="1"/>
</dbReference>
<feature type="domain" description="Peptidase M20 dimerisation" evidence="1">
    <location>
        <begin position="178"/>
        <end position="272"/>
    </location>
</feature>
<protein>
    <submittedName>
        <fullName evidence="2">Amidohydrolase</fullName>
    </submittedName>
</protein>
<dbReference type="PANTHER" id="PTHR11014:SF63">
    <property type="entry name" value="METALLOPEPTIDASE, PUTATIVE (AFU_ORTHOLOGUE AFUA_6G09600)-RELATED"/>
    <property type="match status" value="1"/>
</dbReference>
<dbReference type="InterPro" id="IPR002933">
    <property type="entry name" value="Peptidase_M20"/>
</dbReference>
<dbReference type="InterPro" id="IPR036264">
    <property type="entry name" value="Bact_exopeptidase_dim_dom"/>
</dbReference>
<name>A0ABS5TR56_9ACTN</name>
<dbReference type="Proteomes" id="UP001197247">
    <property type="component" value="Unassembled WGS sequence"/>
</dbReference>
<dbReference type="SUPFAM" id="SSF53187">
    <property type="entry name" value="Zn-dependent exopeptidases"/>
    <property type="match status" value="1"/>
</dbReference>
<dbReference type="EMBL" id="JAHBAY010000015">
    <property type="protein sequence ID" value="MBT0773113.1"/>
    <property type="molecule type" value="Genomic_DNA"/>
</dbReference>
<dbReference type="InterPro" id="IPR017439">
    <property type="entry name" value="Amidohydrolase"/>
</dbReference>
<accession>A0ABS5TR56</accession>
<organism evidence="2 3">
    <name type="scientific">Kineosporia corallincola</name>
    <dbReference type="NCBI Taxonomy" id="2835133"/>
    <lineage>
        <taxon>Bacteria</taxon>
        <taxon>Bacillati</taxon>
        <taxon>Actinomycetota</taxon>
        <taxon>Actinomycetes</taxon>
        <taxon>Kineosporiales</taxon>
        <taxon>Kineosporiaceae</taxon>
        <taxon>Kineosporia</taxon>
    </lineage>
</organism>
<dbReference type="PIRSF" id="PIRSF005962">
    <property type="entry name" value="Pept_M20D_amidohydro"/>
    <property type="match status" value="1"/>
</dbReference>
<keyword evidence="3" id="KW-1185">Reference proteome</keyword>
<dbReference type="SUPFAM" id="SSF55031">
    <property type="entry name" value="Bacterial exopeptidase dimerisation domain"/>
    <property type="match status" value="1"/>
</dbReference>
<dbReference type="Pfam" id="PF07687">
    <property type="entry name" value="M20_dimer"/>
    <property type="match status" value="1"/>
</dbReference>
<dbReference type="InterPro" id="IPR011650">
    <property type="entry name" value="Peptidase_M20_dimer"/>
</dbReference>
<comment type="caution">
    <text evidence="2">The sequence shown here is derived from an EMBL/GenBank/DDBJ whole genome shotgun (WGS) entry which is preliminary data.</text>
</comment>
<dbReference type="Gene3D" id="3.40.630.10">
    <property type="entry name" value="Zn peptidases"/>
    <property type="match status" value="1"/>
</dbReference>
<sequence>MTLAGDLVTLRRELHADPEVGLDLPRTQARVVEALAGLGLEITLGTGSSSVVAVLRGQRPGPTVLLRGDMDALPITEDTGLPFASANGAMHACGHDLHTAALVGAARLLHAEQRAGDVVLMFQPGEEGHGGARAMLAEGLLEASGTRPVAAYALHVIADLPHGVFHGRPGPIMAAYSTMQIDVIGRGGHGGRPHEALDPIPVAAQILTAAQTYVARRFSAFDPVVLTFGEFHAGSAPNVIAERATLRAGIRTFSAEHTARVARELPALAESVAAGSGCRAEVTFTPVMAPTINDAAAATVLENVATGLFGAGRYRQLENPRTGSEDFSEVLAEIPGAFGYLGAAFPGAAQPAGNHSPRAVFDDSLLEDAARLLAGCARHHL</sequence>
<proteinExistence type="predicted"/>
<gene>
    <name evidence="2" type="ORF">KIH74_29485</name>
</gene>